<protein>
    <recommendedName>
        <fullName evidence="4 8">Pyruvate dehydrogenase E1 component subunit alpha</fullName>
        <ecNumber evidence="3 8">1.2.4.1</ecNumber>
    </recommendedName>
</protein>
<gene>
    <name evidence="10" type="primary">acoA</name>
    <name evidence="8" type="synonym">pdhA</name>
    <name evidence="10" type="ORF">ASNER_127</name>
</gene>
<accession>L7VK80</accession>
<evidence type="ECO:0000256" key="4">
    <source>
        <dbReference type="ARBA" id="ARBA00014159"/>
    </source>
</evidence>
<keyword evidence="11" id="KW-1185">Reference proteome</keyword>
<dbReference type="HOGENOM" id="CLU_029393_5_2_10"/>
<comment type="subunit">
    <text evidence="2 8">Heterodimer of an alpha and a beta chain.</text>
</comment>
<keyword evidence="6 8" id="KW-0786">Thiamine pyrophosphate</keyword>
<evidence type="ECO:0000259" key="9">
    <source>
        <dbReference type="Pfam" id="PF00676"/>
    </source>
</evidence>
<dbReference type="Proteomes" id="UP000011174">
    <property type="component" value="Chromosome"/>
</dbReference>
<proteinExistence type="predicted"/>
<dbReference type="NCBIfam" id="TIGR03182">
    <property type="entry name" value="PDH_E1_alph_y"/>
    <property type="match status" value="1"/>
</dbReference>
<comment type="cofactor">
    <cofactor evidence="1 8">
        <name>thiamine diphosphate</name>
        <dbReference type="ChEBI" id="CHEBI:58937"/>
    </cofactor>
</comment>
<dbReference type="InterPro" id="IPR017597">
    <property type="entry name" value="Pyrv_DH_E1_asu_subgrp-y"/>
</dbReference>
<dbReference type="STRING" id="1133592.ASNER_127"/>
<dbReference type="GO" id="GO:0004739">
    <property type="term" value="F:pyruvate dehydrogenase (acetyl-transferring) activity"/>
    <property type="evidence" value="ECO:0007669"/>
    <property type="project" value="UniProtKB-UniRule"/>
</dbReference>
<evidence type="ECO:0000256" key="2">
    <source>
        <dbReference type="ARBA" id="ARBA00011870"/>
    </source>
</evidence>
<dbReference type="PANTHER" id="PTHR11516:SF60">
    <property type="entry name" value="PYRUVATE DEHYDROGENASE E1 COMPONENT SUBUNIT ALPHA"/>
    <property type="match status" value="1"/>
</dbReference>
<evidence type="ECO:0000313" key="11">
    <source>
        <dbReference type="Proteomes" id="UP000011174"/>
    </source>
</evidence>
<dbReference type="InterPro" id="IPR001017">
    <property type="entry name" value="DH_E1"/>
</dbReference>
<dbReference type="InterPro" id="IPR029061">
    <property type="entry name" value="THDP-binding"/>
</dbReference>
<dbReference type="EC" id="1.2.4.1" evidence="3 8"/>
<dbReference type="EMBL" id="CP003263">
    <property type="protein sequence ID" value="AGC66891.1"/>
    <property type="molecule type" value="Genomic_DNA"/>
</dbReference>
<evidence type="ECO:0000256" key="3">
    <source>
        <dbReference type="ARBA" id="ARBA00012281"/>
    </source>
</evidence>
<name>L7VK80_9FLAO</name>
<keyword evidence="7 8" id="KW-0670">Pyruvate</keyword>
<dbReference type="SUPFAM" id="SSF52518">
    <property type="entry name" value="Thiamin diphosphate-binding fold (THDP-binding)"/>
    <property type="match status" value="1"/>
</dbReference>
<organism evidence="10 11">
    <name type="scientific">Candidatus Uzinura diaspidicola str. ASNER</name>
    <dbReference type="NCBI Taxonomy" id="1133592"/>
    <lineage>
        <taxon>Bacteria</taxon>
        <taxon>Pseudomonadati</taxon>
        <taxon>Bacteroidota</taxon>
        <taxon>Flavobacteriia</taxon>
        <taxon>Flavobacteriales</taxon>
        <taxon>Candidatus Uzinura</taxon>
    </lineage>
</organism>
<evidence type="ECO:0000256" key="8">
    <source>
        <dbReference type="RuleBase" id="RU361139"/>
    </source>
</evidence>
<evidence type="ECO:0000256" key="5">
    <source>
        <dbReference type="ARBA" id="ARBA00023002"/>
    </source>
</evidence>
<dbReference type="KEGG" id="udi:ASNER_127"/>
<dbReference type="InterPro" id="IPR050642">
    <property type="entry name" value="PDH_E1_Alpha_Subunit"/>
</dbReference>
<evidence type="ECO:0000313" key="10">
    <source>
        <dbReference type="EMBL" id="AGC66891.1"/>
    </source>
</evidence>
<evidence type="ECO:0000256" key="6">
    <source>
        <dbReference type="ARBA" id="ARBA00023052"/>
    </source>
</evidence>
<comment type="function">
    <text evidence="8">The pyruvate dehydrogenase complex catalyzes the overall conversion of pyruvate to acetyl-CoA and CO(2).</text>
</comment>
<sequence>MKEITKNTYFKWYYNMFYWRRFEEKCRSLYIKQKIRGFLHLYSGQEAIPAGLAHVMDMNKDSMITGYRCHILPMAIGVDPKKIMAELYGKNTGTSCGMGGSMHIFSKEHRFYGGHGIVGGQIPLGSGIAFADKYFDRNAVTITLMGDGAVRQGALHESFNLAILWKLPVIFMCENNLYAMGTSVVRTTNLTDIYKIGSSYDIPSRPVDGMNPIKIAEAADEALERARNGKGPTFLELKTYRFRGHSMSDAEPYRNKEEIEKYKKNDPILFVKKHLLNNNWANEETFKVIEEEVKNSIEECVEYAEKSDFPPIENMYNMVYDTALYPFWERR</sequence>
<reference evidence="10 11" key="1">
    <citation type="journal article" date="2013" name="Environ. Microbiol.">
        <title>The nutrient supplying capabilities of Uzinura, an endosymbiont of armoured scale insects.</title>
        <authorList>
            <person name="Sabree Z.L."/>
            <person name="Huang C.Y."/>
            <person name="Okusu A."/>
            <person name="Moran N.A."/>
            <person name="Normark B.B."/>
        </authorList>
    </citation>
    <scope>NUCLEOTIDE SEQUENCE [LARGE SCALE GENOMIC DNA]</scope>
    <source>
        <strain evidence="10 11">ASNER</strain>
    </source>
</reference>
<comment type="catalytic activity">
    <reaction evidence="8">
        <text>N(6)-[(R)-lipoyl]-L-lysyl-[protein] + pyruvate + H(+) = N(6)-[(R)-S(8)-acetyldihydrolipoyl]-L-lysyl-[protein] + CO2</text>
        <dbReference type="Rhea" id="RHEA:19189"/>
        <dbReference type="Rhea" id="RHEA-COMP:10474"/>
        <dbReference type="Rhea" id="RHEA-COMP:10478"/>
        <dbReference type="ChEBI" id="CHEBI:15361"/>
        <dbReference type="ChEBI" id="CHEBI:15378"/>
        <dbReference type="ChEBI" id="CHEBI:16526"/>
        <dbReference type="ChEBI" id="CHEBI:83099"/>
        <dbReference type="ChEBI" id="CHEBI:83111"/>
        <dbReference type="EC" id="1.2.4.1"/>
    </reaction>
</comment>
<dbReference type="GO" id="GO:0006086">
    <property type="term" value="P:pyruvate decarboxylation to acetyl-CoA"/>
    <property type="evidence" value="ECO:0007669"/>
    <property type="project" value="InterPro"/>
</dbReference>
<dbReference type="PANTHER" id="PTHR11516">
    <property type="entry name" value="PYRUVATE DEHYDROGENASE E1 COMPONENT, ALPHA SUBUNIT BACTERIAL AND ORGANELLAR"/>
    <property type="match status" value="1"/>
</dbReference>
<dbReference type="CDD" id="cd02000">
    <property type="entry name" value="TPP_E1_PDC_ADC_BCADC"/>
    <property type="match status" value="1"/>
</dbReference>
<dbReference type="Pfam" id="PF00676">
    <property type="entry name" value="E1_dh"/>
    <property type="match status" value="1"/>
</dbReference>
<evidence type="ECO:0000256" key="1">
    <source>
        <dbReference type="ARBA" id="ARBA00001964"/>
    </source>
</evidence>
<keyword evidence="5 8" id="KW-0560">Oxidoreductase</keyword>
<dbReference type="AlphaFoldDB" id="L7VK80"/>
<evidence type="ECO:0000256" key="7">
    <source>
        <dbReference type="ARBA" id="ARBA00023317"/>
    </source>
</evidence>
<dbReference type="Gene3D" id="3.40.50.970">
    <property type="match status" value="1"/>
</dbReference>
<dbReference type="PATRIC" id="fig|1133592.3.peg.112"/>
<dbReference type="OrthoDB" id="9766715at2"/>
<feature type="domain" description="Dehydrogenase E1 component" evidence="9">
    <location>
        <begin position="15"/>
        <end position="312"/>
    </location>
</feature>
<dbReference type="FunFam" id="3.40.50.970:FF:000013">
    <property type="entry name" value="Pyruvate dehydrogenase E1 component subunit alpha"/>
    <property type="match status" value="1"/>
</dbReference>